<dbReference type="InterPro" id="IPR029063">
    <property type="entry name" value="SAM-dependent_MTases_sf"/>
</dbReference>
<dbReference type="EC" id="2.1.1.197" evidence="4"/>
<evidence type="ECO:0000259" key="3">
    <source>
        <dbReference type="Pfam" id="PF08241"/>
    </source>
</evidence>
<dbReference type="Pfam" id="PF08241">
    <property type="entry name" value="Methyltransf_11"/>
    <property type="match status" value="1"/>
</dbReference>
<dbReference type="InterPro" id="IPR050602">
    <property type="entry name" value="Malonyl-ACP_OMT"/>
</dbReference>
<accession>A0A2P2EAK4</accession>
<keyword evidence="5" id="KW-1185">Reference proteome</keyword>
<feature type="domain" description="Methyltransferase type 11" evidence="3">
    <location>
        <begin position="57"/>
        <end position="147"/>
    </location>
</feature>
<dbReference type="AlphaFoldDB" id="A0A2P2EAK4"/>
<dbReference type="GO" id="GO:0032259">
    <property type="term" value="P:methylation"/>
    <property type="evidence" value="ECO:0007669"/>
    <property type="project" value="UniProtKB-KW"/>
</dbReference>
<evidence type="ECO:0000256" key="1">
    <source>
        <dbReference type="ARBA" id="ARBA00022603"/>
    </source>
</evidence>
<reference evidence="4 5" key="1">
    <citation type="journal article" date="2018" name="Genome Announc.">
        <title>Draft Genome Sequence of "Candidatus Phycosocius bacilliformis," an Alphaproteobacterial Ectosymbiont of the Hydrocarbon-Producing Green Alga Botryococcus braunii.</title>
        <authorList>
            <person name="Tanabe Y."/>
            <person name="Yamaguchi H."/>
            <person name="Watanabe M.M."/>
        </authorList>
    </citation>
    <scope>NUCLEOTIDE SEQUENCE [LARGE SCALE GENOMIC DNA]</scope>
    <source>
        <strain evidence="4 5">BOTRYCO-2</strain>
    </source>
</reference>
<protein>
    <submittedName>
        <fullName evidence="4">Malonyl-[acyl-carrier protein] O-methyltransferase</fullName>
        <ecNumber evidence="4">2.1.1.197</ecNumber>
    </submittedName>
</protein>
<keyword evidence="1 4" id="KW-0489">Methyltransferase</keyword>
<name>A0A2P2EAK4_9PROT</name>
<dbReference type="GO" id="GO:0008757">
    <property type="term" value="F:S-adenosylmethionine-dependent methyltransferase activity"/>
    <property type="evidence" value="ECO:0007669"/>
    <property type="project" value="InterPro"/>
</dbReference>
<organism evidence="4 5">
    <name type="scientific">Candidatus Phycosocius bacilliformis</name>
    <dbReference type="NCBI Taxonomy" id="1445552"/>
    <lineage>
        <taxon>Bacteria</taxon>
        <taxon>Pseudomonadati</taxon>
        <taxon>Pseudomonadota</taxon>
        <taxon>Alphaproteobacteria</taxon>
        <taxon>Caulobacterales</taxon>
        <taxon>Caulobacterales incertae sedis</taxon>
        <taxon>Candidatus Phycosocius</taxon>
    </lineage>
</organism>
<dbReference type="SUPFAM" id="SSF53335">
    <property type="entry name" value="S-adenosyl-L-methionine-dependent methyltransferases"/>
    <property type="match status" value="1"/>
</dbReference>
<evidence type="ECO:0000313" key="4">
    <source>
        <dbReference type="EMBL" id="GBF58108.1"/>
    </source>
</evidence>
<proteinExistence type="predicted"/>
<evidence type="ECO:0000256" key="2">
    <source>
        <dbReference type="ARBA" id="ARBA00022679"/>
    </source>
</evidence>
<evidence type="ECO:0000313" key="5">
    <source>
        <dbReference type="Proteomes" id="UP000245086"/>
    </source>
</evidence>
<dbReference type="Proteomes" id="UP000245086">
    <property type="component" value="Unassembled WGS sequence"/>
</dbReference>
<dbReference type="GO" id="GO:0102130">
    <property type="term" value="F:malonyl-CoA methyltransferase activity"/>
    <property type="evidence" value="ECO:0007669"/>
    <property type="project" value="UniProtKB-EC"/>
</dbReference>
<dbReference type="PANTHER" id="PTHR13090:SF1">
    <property type="entry name" value="ARGININE-HYDROXYLASE NDUFAF5, MITOCHONDRIAL"/>
    <property type="match status" value="1"/>
</dbReference>
<dbReference type="PANTHER" id="PTHR13090">
    <property type="entry name" value="ARGININE-HYDROXYLASE NDUFAF5, MITOCHONDRIAL"/>
    <property type="match status" value="1"/>
</dbReference>
<gene>
    <name evidence="4" type="primary">bioC</name>
    <name evidence="4" type="ORF">PbB2_01779</name>
</gene>
<dbReference type="EMBL" id="BFBR01000005">
    <property type="protein sequence ID" value="GBF58108.1"/>
    <property type="molecule type" value="Genomic_DNA"/>
</dbReference>
<dbReference type="InterPro" id="IPR013216">
    <property type="entry name" value="Methyltransf_11"/>
</dbReference>
<dbReference type="Gene3D" id="3.40.50.150">
    <property type="entry name" value="Vaccinia Virus protein VP39"/>
    <property type="match status" value="1"/>
</dbReference>
<keyword evidence="2 4" id="KW-0808">Transferase</keyword>
<sequence>MMESLESNRMFDRRLLAKRRGRAARGFHGVSFLKQRAVADVCERLDFINRRFEIVLDIGSHGRYLAETLAENRDLAAKIGFVAACDLSSAYFAGKNEPGFVADEDHMPLANQSLDLVVSTLGLHWVNDVPGFLAQVRLALRPDGLFLASFLGGRTLQELRACLAQAETEAHGEPQPRVSPFADAQDGAQLLQRAGFALPVADSDVVTVRYANMFGLLRDLKAMGETAAFAAKPTRKLTRSLIARAADLYQSHHADPDGRIRATFELITLTGWAPHASQQKPLRPGSARMRLADALGTQEISTGIKPGDDVAS</sequence>
<comment type="caution">
    <text evidence="4">The sequence shown here is derived from an EMBL/GenBank/DDBJ whole genome shotgun (WGS) entry which is preliminary data.</text>
</comment>